<comment type="caution">
    <text evidence="2">The sequence shown here is derived from an EMBL/GenBank/DDBJ whole genome shotgun (WGS) entry which is preliminary data.</text>
</comment>
<evidence type="ECO:0000259" key="1">
    <source>
        <dbReference type="Pfam" id="PF20167"/>
    </source>
</evidence>
<reference evidence="2 3" key="1">
    <citation type="journal article" date="2021" name="BMC Genomics">
        <title>Datura genome reveals duplications of psychoactive alkaloid biosynthetic genes and high mutation rate following tissue culture.</title>
        <authorList>
            <person name="Rajewski A."/>
            <person name="Carter-House D."/>
            <person name="Stajich J."/>
            <person name="Litt A."/>
        </authorList>
    </citation>
    <scope>NUCLEOTIDE SEQUENCE [LARGE SCALE GENOMIC DNA]</scope>
    <source>
        <strain evidence="2">AR-01</strain>
    </source>
</reference>
<dbReference type="Pfam" id="PF20167">
    <property type="entry name" value="Transposase_32"/>
    <property type="match status" value="1"/>
</dbReference>
<feature type="domain" description="Putative plant transposon protein" evidence="1">
    <location>
        <begin position="102"/>
        <end position="199"/>
    </location>
</feature>
<evidence type="ECO:0000313" key="2">
    <source>
        <dbReference type="EMBL" id="MCD9644458.1"/>
    </source>
</evidence>
<protein>
    <recommendedName>
        <fullName evidence="1">Putative plant transposon protein domain-containing protein</fullName>
    </recommendedName>
</protein>
<organism evidence="2 3">
    <name type="scientific">Datura stramonium</name>
    <name type="common">Jimsonweed</name>
    <name type="synonym">Common thornapple</name>
    <dbReference type="NCBI Taxonomy" id="4076"/>
    <lineage>
        <taxon>Eukaryota</taxon>
        <taxon>Viridiplantae</taxon>
        <taxon>Streptophyta</taxon>
        <taxon>Embryophyta</taxon>
        <taxon>Tracheophyta</taxon>
        <taxon>Spermatophyta</taxon>
        <taxon>Magnoliopsida</taxon>
        <taxon>eudicotyledons</taxon>
        <taxon>Gunneridae</taxon>
        <taxon>Pentapetalae</taxon>
        <taxon>asterids</taxon>
        <taxon>lamiids</taxon>
        <taxon>Solanales</taxon>
        <taxon>Solanaceae</taxon>
        <taxon>Solanoideae</taxon>
        <taxon>Datureae</taxon>
        <taxon>Datura</taxon>
    </lineage>
</organism>
<proteinExistence type="predicted"/>
<dbReference type="EMBL" id="JACEIK010004158">
    <property type="protein sequence ID" value="MCD9644458.1"/>
    <property type="molecule type" value="Genomic_DNA"/>
</dbReference>
<gene>
    <name evidence="2" type="ORF">HAX54_032674</name>
</gene>
<name>A0ABS8VB54_DATST</name>
<dbReference type="Proteomes" id="UP000823775">
    <property type="component" value="Unassembled WGS sequence"/>
</dbReference>
<evidence type="ECO:0000313" key="3">
    <source>
        <dbReference type="Proteomes" id="UP000823775"/>
    </source>
</evidence>
<dbReference type="InterPro" id="IPR046796">
    <property type="entry name" value="Transposase_32_dom"/>
</dbReference>
<keyword evidence="3" id="KW-1185">Reference proteome</keyword>
<sequence>MATQKAIKEENIPPLLTNAEEEAIEWGVEEEILKETFKIILLNSGGLEESNTGYNQCTWEGSNELRSTGETQVTNREPPVNRNFQTVNWVQMEATGIWSSETSVPPVTVDSVLVEADPVHLSQDFKRKLADKDDQFEWVAKIIVVGPLHWATTKGVIHWHDLKFEARMLLDLVCARIIPSKNTTHIPIETAILVACIMD</sequence>
<accession>A0ABS8VB54</accession>